<comment type="caution">
    <text evidence="1">The sequence shown here is derived from an EMBL/GenBank/DDBJ whole genome shotgun (WGS) entry which is preliminary data.</text>
</comment>
<evidence type="ECO:0000313" key="2">
    <source>
        <dbReference type="Proteomes" id="UP000824120"/>
    </source>
</evidence>
<name>A0A9J5W445_SOLCO</name>
<organism evidence="1 2">
    <name type="scientific">Solanum commersonii</name>
    <name type="common">Commerson's wild potato</name>
    <name type="synonym">Commerson's nightshade</name>
    <dbReference type="NCBI Taxonomy" id="4109"/>
    <lineage>
        <taxon>Eukaryota</taxon>
        <taxon>Viridiplantae</taxon>
        <taxon>Streptophyta</taxon>
        <taxon>Embryophyta</taxon>
        <taxon>Tracheophyta</taxon>
        <taxon>Spermatophyta</taxon>
        <taxon>Magnoliopsida</taxon>
        <taxon>eudicotyledons</taxon>
        <taxon>Gunneridae</taxon>
        <taxon>Pentapetalae</taxon>
        <taxon>asterids</taxon>
        <taxon>lamiids</taxon>
        <taxon>Solanales</taxon>
        <taxon>Solanaceae</taxon>
        <taxon>Solanoideae</taxon>
        <taxon>Solaneae</taxon>
        <taxon>Solanum</taxon>
    </lineage>
</organism>
<proteinExistence type="predicted"/>
<reference evidence="1 2" key="1">
    <citation type="submission" date="2020-09" db="EMBL/GenBank/DDBJ databases">
        <title>De no assembly of potato wild relative species, Solanum commersonii.</title>
        <authorList>
            <person name="Cho K."/>
        </authorList>
    </citation>
    <scope>NUCLEOTIDE SEQUENCE [LARGE SCALE GENOMIC DNA]</scope>
    <source>
        <strain evidence="1">LZ3.2</strain>
        <tissue evidence="1">Leaf</tissue>
    </source>
</reference>
<dbReference type="EMBL" id="JACXVP010000012">
    <property type="protein sequence ID" value="KAG5570274.1"/>
    <property type="molecule type" value="Genomic_DNA"/>
</dbReference>
<dbReference type="AlphaFoldDB" id="A0A9J5W445"/>
<evidence type="ECO:0000313" key="1">
    <source>
        <dbReference type="EMBL" id="KAG5570274.1"/>
    </source>
</evidence>
<accession>A0A9J5W445</accession>
<dbReference type="Proteomes" id="UP000824120">
    <property type="component" value="Chromosome 12"/>
</dbReference>
<gene>
    <name evidence="1" type="ORF">H5410_060040</name>
</gene>
<protein>
    <submittedName>
        <fullName evidence="1">Uncharacterized protein</fullName>
    </submittedName>
</protein>
<dbReference type="OrthoDB" id="1326873at2759"/>
<sequence length="69" mass="8015">MLQKILNGIWEDPWSSLVEVKSINGITYIIYSYFQDLPPKGKAILHLYKTQIPNLRIRNIQNKDANTQA</sequence>
<keyword evidence="2" id="KW-1185">Reference proteome</keyword>